<gene>
    <name evidence="3" type="ORF">AOCH_001489</name>
</gene>
<reference evidence="3 4" key="1">
    <citation type="submission" date="2015-02" db="EMBL/GenBank/DDBJ databases">
        <title>Draft Genome Sequences of Two Closely-Related Aflatoxigenic Aspergillus Species Obtained from the Cote d'Ivoire.</title>
        <authorList>
            <person name="Moore G.G."/>
            <person name="Beltz S.B."/>
            <person name="Mack B.M."/>
        </authorList>
    </citation>
    <scope>NUCLEOTIDE SEQUENCE [LARGE SCALE GENOMIC DNA]</scope>
    <source>
        <strain evidence="3 4">SRRC1432</strain>
    </source>
</reference>
<proteinExistence type="predicted"/>
<feature type="transmembrane region" description="Helical" evidence="2">
    <location>
        <begin position="425"/>
        <end position="448"/>
    </location>
</feature>
<feature type="region of interest" description="Disordered" evidence="1">
    <location>
        <begin position="501"/>
        <end position="526"/>
    </location>
</feature>
<evidence type="ECO:0000313" key="3">
    <source>
        <dbReference type="EMBL" id="KKK22195.1"/>
    </source>
</evidence>
<keyword evidence="2" id="KW-1133">Transmembrane helix</keyword>
<comment type="caution">
    <text evidence="3">The sequence shown here is derived from an EMBL/GenBank/DDBJ whole genome shotgun (WGS) entry which is preliminary data.</text>
</comment>
<dbReference type="OrthoDB" id="5207033at2759"/>
<dbReference type="VEuPathDB" id="FungiDB:P175DRAFT_0417640"/>
<name>A0A0F8WXF6_9EURO</name>
<dbReference type="Proteomes" id="UP000034947">
    <property type="component" value="Unassembled WGS sequence"/>
</dbReference>
<evidence type="ECO:0000313" key="4">
    <source>
        <dbReference type="Proteomes" id="UP000034947"/>
    </source>
</evidence>
<keyword evidence="2" id="KW-0812">Transmembrane</keyword>
<keyword evidence="4" id="KW-1185">Reference proteome</keyword>
<evidence type="ECO:0000256" key="2">
    <source>
        <dbReference type="SAM" id="Phobius"/>
    </source>
</evidence>
<organism evidence="3 4">
    <name type="scientific">Aspergillus ochraceoroseus</name>
    <dbReference type="NCBI Taxonomy" id="138278"/>
    <lineage>
        <taxon>Eukaryota</taxon>
        <taxon>Fungi</taxon>
        <taxon>Dikarya</taxon>
        <taxon>Ascomycota</taxon>
        <taxon>Pezizomycotina</taxon>
        <taxon>Eurotiomycetes</taxon>
        <taxon>Eurotiomycetidae</taxon>
        <taxon>Eurotiales</taxon>
        <taxon>Aspergillaceae</taxon>
        <taxon>Aspergillus</taxon>
        <taxon>Aspergillus subgen. Nidulantes</taxon>
    </lineage>
</organism>
<keyword evidence="2" id="KW-0472">Membrane</keyword>
<dbReference type="Gene3D" id="1.20.58.340">
    <property type="entry name" value="Magnesium transport protein CorA, transmembrane region"/>
    <property type="match status" value="1"/>
</dbReference>
<evidence type="ECO:0000256" key="1">
    <source>
        <dbReference type="SAM" id="MobiDB-lite"/>
    </source>
</evidence>
<feature type="transmembrane region" description="Helical" evidence="2">
    <location>
        <begin position="397"/>
        <end position="419"/>
    </location>
</feature>
<accession>A0A0F8WXF6</accession>
<dbReference type="EMBL" id="JYKN01000972">
    <property type="protein sequence ID" value="KKK22195.1"/>
    <property type="molecule type" value="Genomic_DNA"/>
</dbReference>
<dbReference type="AlphaFoldDB" id="A0A0F8WXF6"/>
<sequence length="526" mass="58912">MELDTPMIGLDPEDNVQFKPGPCVVAEMRRYSSRKASEYKRKVVGAQEVDNWIEERGEFASPAASEHCGAVRWMYVCVIIPTKGSSSRPLTGGSFACTSPTALDSDGNYLSSNETLELALSQETFDRLTTRYGFSPQVQEAWRYRSSSGCGARKIEYDDSSGEIKSLVLVMSIRLSGSFASVIAINHDFRKKCTVVLALRVSPYDQTLLQKALESHQDLVGHPLLIPTMVVEISLATNMLYMQKIRHELSVIEKATGQHAWLQIPAADAPAHDSELSRLGHAVKIHISLSRRRLDSIKCWLELIKKSLKDLEQPISNSFVRTAGPKHEYEQWMGNVELLVQFRQVDLCYSDRRADNQVTAIYGLLSQRDNMVGVSVAIESKKISEASKRDGSALKSLTVLTALFFPATYIATLFTLPNFAGTPFWLYWAVAIPLTLVIFGSWASWTFYRQHQIAQETTARNIDQDIELDPERAFPPSPFNAASSSFVMSTLRQIRLQTKQSHAHSTSADAMTQRIEHSVGNKNMRH</sequence>
<feature type="compositionally biased region" description="Polar residues" evidence="1">
    <location>
        <begin position="501"/>
        <end position="510"/>
    </location>
</feature>
<protein>
    <submittedName>
        <fullName evidence="3">Uncharacterized protein</fullName>
    </submittedName>
</protein>